<feature type="domain" description="FAD dependent oxidoreductase" evidence="1">
    <location>
        <begin position="42"/>
        <end position="437"/>
    </location>
</feature>
<dbReference type="Pfam" id="PF01266">
    <property type="entry name" value="DAO"/>
    <property type="match status" value="1"/>
</dbReference>
<gene>
    <name evidence="2" type="ORF">TOPH_02350</name>
</gene>
<accession>A0A0L0NGV6</accession>
<dbReference type="EMBL" id="LFRF01000004">
    <property type="protein sequence ID" value="KND93284.1"/>
    <property type="molecule type" value="Genomic_DNA"/>
</dbReference>
<proteinExistence type="predicted"/>
<reference evidence="2 3" key="1">
    <citation type="journal article" date="2015" name="BMC Genomics">
        <title>The genome of the truffle-parasite Tolypocladium ophioglossoides and the evolution of antifungal peptaibiotics.</title>
        <authorList>
            <person name="Quandt C.A."/>
            <person name="Bushley K.E."/>
            <person name="Spatafora J.W."/>
        </authorList>
    </citation>
    <scope>NUCLEOTIDE SEQUENCE [LARGE SCALE GENOMIC DNA]</scope>
    <source>
        <strain evidence="2 3">CBS 100239</strain>
    </source>
</reference>
<keyword evidence="3" id="KW-1185">Reference proteome</keyword>
<dbReference type="InterPro" id="IPR006076">
    <property type="entry name" value="FAD-dep_OxRdtase"/>
</dbReference>
<evidence type="ECO:0000259" key="1">
    <source>
        <dbReference type="Pfam" id="PF01266"/>
    </source>
</evidence>
<dbReference type="Proteomes" id="UP000036947">
    <property type="component" value="Unassembled WGS sequence"/>
</dbReference>
<comment type="caution">
    <text evidence="2">The sequence shown here is derived from an EMBL/GenBank/DDBJ whole genome shotgun (WGS) entry which is preliminary data.</text>
</comment>
<dbReference type="GO" id="GO:0005737">
    <property type="term" value="C:cytoplasm"/>
    <property type="evidence" value="ECO:0007669"/>
    <property type="project" value="TreeGrafter"/>
</dbReference>
<evidence type="ECO:0000313" key="3">
    <source>
        <dbReference type="Proteomes" id="UP000036947"/>
    </source>
</evidence>
<dbReference type="AlphaFoldDB" id="A0A0L0NGV6"/>
<name>A0A0L0NGV6_TOLOC</name>
<dbReference type="InterPro" id="IPR036188">
    <property type="entry name" value="FAD/NAD-bd_sf"/>
</dbReference>
<dbReference type="PANTHER" id="PTHR13847">
    <property type="entry name" value="SARCOSINE DEHYDROGENASE-RELATED"/>
    <property type="match status" value="1"/>
</dbReference>
<dbReference type="SUPFAM" id="SSF51905">
    <property type="entry name" value="FAD/NAD(P)-binding domain"/>
    <property type="match status" value="1"/>
</dbReference>
<organism evidence="2 3">
    <name type="scientific">Tolypocladium ophioglossoides (strain CBS 100239)</name>
    <name type="common">Snaketongue truffleclub</name>
    <name type="synonym">Elaphocordyceps ophioglossoides</name>
    <dbReference type="NCBI Taxonomy" id="1163406"/>
    <lineage>
        <taxon>Eukaryota</taxon>
        <taxon>Fungi</taxon>
        <taxon>Dikarya</taxon>
        <taxon>Ascomycota</taxon>
        <taxon>Pezizomycotina</taxon>
        <taxon>Sordariomycetes</taxon>
        <taxon>Hypocreomycetidae</taxon>
        <taxon>Hypocreales</taxon>
        <taxon>Ophiocordycipitaceae</taxon>
        <taxon>Tolypocladium</taxon>
    </lineage>
</organism>
<dbReference type="Gene3D" id="3.30.9.10">
    <property type="entry name" value="D-Amino Acid Oxidase, subunit A, domain 2"/>
    <property type="match status" value="1"/>
</dbReference>
<dbReference type="OrthoDB" id="429143at2759"/>
<protein>
    <recommendedName>
        <fullName evidence="1">FAD dependent oxidoreductase domain-containing protein</fullName>
    </recommendedName>
</protein>
<sequence length="480" mass="52745">MPHRLVQDPGLPVANPTTSHWQIPPNQEVLNIQSPNLPETRDVVVLGSGITGLSVSWWLLKDSDSLSLSVLDAREICSGATGRNGGRINCTAVQDFEKYRRLYGHDVAVKIVRFELAHLDAIQTMIREAGSEIAQSSDVRAVDAIVAIFDEKTLGEFETMLENFESAFPDLKGQWRIVDREGLTQKYNITNAKGGLVGRAGAAWPYRLVTGIFAQLRAKNEHRFTLEANTPALSVSRTLDDNYPYTVATPRGIIKAKHVVHCTEGHSAHLLPHLRGILVPRRGQMSVQNFAIGPPRLGSRSWSIVTGDLLDYATQDPRTGEIFVGGGETNVGKAAGLGNSSDAEQDFLALSHLFGVLPAAFKVDQRDHEVADKKRIVASWTGTMCNSLDKVPLVGMLPQSFLNRPAGQQSSAEWISSGYGGYGMVNAFLCGKALAKMMTGQDVSSWLPEPYYLTQERAERLQRTLQRVFSSEKEHIKSLL</sequence>
<dbReference type="Gene3D" id="3.50.50.60">
    <property type="entry name" value="FAD/NAD(P)-binding domain"/>
    <property type="match status" value="1"/>
</dbReference>
<dbReference type="STRING" id="1163406.A0A0L0NGV6"/>
<evidence type="ECO:0000313" key="2">
    <source>
        <dbReference type="EMBL" id="KND93284.1"/>
    </source>
</evidence>
<dbReference type="PANTHER" id="PTHR13847:SF213">
    <property type="entry name" value="DEPENDENT OXIDOREDUCTASE, PUTATIVE-RELATED"/>
    <property type="match status" value="1"/>
</dbReference>